<evidence type="ECO:0000256" key="3">
    <source>
        <dbReference type="ARBA" id="ARBA00022679"/>
    </source>
</evidence>
<name>A0A852XGY4_9MICO</name>
<keyword evidence="7 14" id="KW-0472">Membrane</keyword>
<accession>A0A852XGY4</accession>
<evidence type="ECO:0000256" key="10">
    <source>
        <dbReference type="ARBA" id="ARBA00023603"/>
    </source>
</evidence>
<comment type="similarity">
    <text evidence="10">Belongs to the acyltransferase CrtO family.</text>
</comment>
<keyword evidence="5" id="KW-0732">Signal</keyword>
<proteinExistence type="inferred from homology"/>
<keyword evidence="8 15" id="KW-0012">Acyltransferase</keyword>
<gene>
    <name evidence="15" type="ORF">BJY28_002264</name>
</gene>
<evidence type="ECO:0000256" key="4">
    <source>
        <dbReference type="ARBA" id="ARBA00022692"/>
    </source>
</evidence>
<evidence type="ECO:0000256" key="2">
    <source>
        <dbReference type="ARBA" id="ARBA00022475"/>
    </source>
</evidence>
<sequence length="199" mass="22297">MRGPTRSERAIITWDVLAWGVAHAATGYLAHRLPEHRLERDGVVLRLRGVETSGRWYRERLRIHRWKDLLPEAGALFDGGVSKRRLPATDRAGLETFVRETRRAELAHWWAMACGPVFVLWNPPLAGGLLVAYGIGANLPFILVQRYNRARLERLLVRTIVTADPVTADPVTANLVTTDHATPDPMTTDDATADHGARR</sequence>
<keyword evidence="4 14" id="KW-0812">Transmembrane</keyword>
<evidence type="ECO:0000256" key="8">
    <source>
        <dbReference type="ARBA" id="ARBA00023315"/>
    </source>
</evidence>
<comment type="caution">
    <text evidence="15">The sequence shown here is derived from an EMBL/GenBank/DDBJ whole genome shotgun (WGS) entry which is preliminary data.</text>
</comment>
<dbReference type="InterPro" id="IPR044021">
    <property type="entry name" value="CrtO"/>
</dbReference>
<dbReference type="GO" id="GO:0016746">
    <property type="term" value="F:acyltransferase activity"/>
    <property type="evidence" value="ECO:0007669"/>
    <property type="project" value="UniProtKB-KW"/>
</dbReference>
<evidence type="ECO:0000256" key="6">
    <source>
        <dbReference type="ARBA" id="ARBA00022989"/>
    </source>
</evidence>
<keyword evidence="6 14" id="KW-1133">Transmembrane helix</keyword>
<feature type="transmembrane region" description="Helical" evidence="14">
    <location>
        <begin position="125"/>
        <end position="144"/>
    </location>
</feature>
<keyword evidence="16" id="KW-1185">Reference proteome</keyword>
<dbReference type="Pfam" id="PF18927">
    <property type="entry name" value="CrtO"/>
    <property type="match status" value="1"/>
</dbReference>
<dbReference type="AlphaFoldDB" id="A0A852XGY4"/>
<organism evidence="15 16">
    <name type="scientific">Janibacter alkaliphilus</name>
    <dbReference type="NCBI Taxonomy" id="1069963"/>
    <lineage>
        <taxon>Bacteria</taxon>
        <taxon>Bacillati</taxon>
        <taxon>Actinomycetota</taxon>
        <taxon>Actinomycetes</taxon>
        <taxon>Micrococcales</taxon>
        <taxon>Intrasporangiaceae</taxon>
        <taxon>Janibacter</taxon>
    </lineage>
</organism>
<feature type="region of interest" description="Disordered" evidence="13">
    <location>
        <begin position="177"/>
        <end position="199"/>
    </location>
</feature>
<feature type="compositionally biased region" description="Low complexity" evidence="13">
    <location>
        <begin position="177"/>
        <end position="190"/>
    </location>
</feature>
<evidence type="ECO:0000313" key="16">
    <source>
        <dbReference type="Proteomes" id="UP000592181"/>
    </source>
</evidence>
<reference evidence="15 16" key="1">
    <citation type="submission" date="2020-07" db="EMBL/GenBank/DDBJ databases">
        <title>Sequencing the genomes of 1000 actinobacteria strains.</title>
        <authorList>
            <person name="Klenk H.-P."/>
        </authorList>
    </citation>
    <scope>NUCLEOTIDE SEQUENCE [LARGE SCALE GENOMIC DNA]</scope>
    <source>
        <strain evidence="15 16">DSM 24723</strain>
    </source>
</reference>
<dbReference type="RefSeq" id="WP_179463106.1">
    <property type="nucleotide sequence ID" value="NZ_JACBZX010000001.1"/>
</dbReference>
<comment type="pathway">
    <text evidence="9">Carotenoid biosynthesis; staphyloxanthin biosynthesis; staphyloxanthin from farnesyl diphosphate: step 5/5.</text>
</comment>
<evidence type="ECO:0000256" key="1">
    <source>
        <dbReference type="ARBA" id="ARBA00004162"/>
    </source>
</evidence>
<keyword evidence="3 15" id="KW-0808">Transferase</keyword>
<evidence type="ECO:0000256" key="12">
    <source>
        <dbReference type="ARBA" id="ARBA00025324"/>
    </source>
</evidence>
<evidence type="ECO:0000313" key="15">
    <source>
        <dbReference type="EMBL" id="NYG37795.1"/>
    </source>
</evidence>
<evidence type="ECO:0000256" key="5">
    <source>
        <dbReference type="ARBA" id="ARBA00022729"/>
    </source>
</evidence>
<comment type="subcellular location">
    <subcellularLocation>
        <location evidence="1">Cell membrane</location>
        <topology evidence="1">Single-pass membrane protein</topology>
    </subcellularLocation>
</comment>
<keyword evidence="2" id="KW-1003">Cell membrane</keyword>
<comment type="function">
    <text evidence="12">Catalyzes the acylation of glycosyl-4,4'-diaponeurosporenoate, i.e. the esterification of glucose at the C6'' position with the carboxyl group of the C(15) fatty acid 12-methyltetradecanoic acid, to yield staphyloxanthin. This is the last step in the biosynthesis of this orange pigment, present in most staphylococci strains.</text>
</comment>
<evidence type="ECO:0000256" key="13">
    <source>
        <dbReference type="SAM" id="MobiDB-lite"/>
    </source>
</evidence>
<evidence type="ECO:0000256" key="7">
    <source>
        <dbReference type="ARBA" id="ARBA00023136"/>
    </source>
</evidence>
<dbReference type="GO" id="GO:0005886">
    <property type="term" value="C:plasma membrane"/>
    <property type="evidence" value="ECO:0007669"/>
    <property type="project" value="UniProtKB-SubCell"/>
</dbReference>
<dbReference type="EMBL" id="JACBZX010000001">
    <property type="protein sequence ID" value="NYG37795.1"/>
    <property type="molecule type" value="Genomic_DNA"/>
</dbReference>
<evidence type="ECO:0000256" key="9">
    <source>
        <dbReference type="ARBA" id="ARBA00023588"/>
    </source>
</evidence>
<evidence type="ECO:0000256" key="14">
    <source>
        <dbReference type="SAM" id="Phobius"/>
    </source>
</evidence>
<dbReference type="Proteomes" id="UP000592181">
    <property type="component" value="Unassembled WGS sequence"/>
</dbReference>
<dbReference type="UniPathway" id="UPA00029">
    <property type="reaction ID" value="UER00560"/>
</dbReference>
<protein>
    <recommendedName>
        <fullName evidence="11">Glycosyl-4,4'-diaponeurosporenoate acyltransferase</fullName>
    </recommendedName>
</protein>
<evidence type="ECO:0000256" key="11">
    <source>
        <dbReference type="ARBA" id="ARBA00023667"/>
    </source>
</evidence>